<dbReference type="InterPro" id="IPR003849">
    <property type="entry name" value="Preprotein_translocase_YajC"/>
</dbReference>
<evidence type="ECO:0000256" key="5">
    <source>
        <dbReference type="ARBA" id="ARBA00022692"/>
    </source>
</evidence>
<keyword evidence="7 10" id="KW-1133">Transmembrane helix</keyword>
<evidence type="ECO:0000313" key="12">
    <source>
        <dbReference type="Proteomes" id="UP001594288"/>
    </source>
</evidence>
<evidence type="ECO:0000256" key="3">
    <source>
        <dbReference type="ARBA" id="ARBA00022448"/>
    </source>
</evidence>
<dbReference type="Pfam" id="PF02699">
    <property type="entry name" value="YajC"/>
    <property type="match status" value="1"/>
</dbReference>
<keyword evidence="5 10" id="KW-0812">Transmembrane</keyword>
<evidence type="ECO:0000256" key="8">
    <source>
        <dbReference type="ARBA" id="ARBA00023010"/>
    </source>
</evidence>
<dbReference type="NCBIfam" id="TIGR00739">
    <property type="entry name" value="yajC"/>
    <property type="match status" value="1"/>
</dbReference>
<comment type="caution">
    <text evidence="11">The sequence shown here is derived from an EMBL/GenBank/DDBJ whole genome shotgun (WGS) entry which is preliminary data.</text>
</comment>
<dbReference type="PANTHER" id="PTHR33909:SF1">
    <property type="entry name" value="SEC TRANSLOCON ACCESSORY COMPLEX SUBUNIT YAJC"/>
    <property type="match status" value="1"/>
</dbReference>
<keyword evidence="4" id="KW-1003">Cell membrane</keyword>
<feature type="transmembrane region" description="Helical" evidence="10">
    <location>
        <begin position="30"/>
        <end position="47"/>
    </location>
</feature>
<keyword evidence="9 10" id="KW-0472">Membrane</keyword>
<keyword evidence="12" id="KW-1185">Reference proteome</keyword>
<keyword evidence="8" id="KW-0811">Translocation</keyword>
<proteinExistence type="inferred from homology"/>
<evidence type="ECO:0000256" key="1">
    <source>
        <dbReference type="ARBA" id="ARBA00004162"/>
    </source>
</evidence>
<reference evidence="11 12" key="1">
    <citation type="submission" date="2024-09" db="EMBL/GenBank/DDBJ databases">
        <authorList>
            <person name="D'Angelo T."/>
        </authorList>
    </citation>
    <scope>NUCLEOTIDE SEQUENCE [LARGE SCALE GENOMIC DNA]</scope>
    <source>
        <strain evidence="11">SAG AM-311-F02</strain>
    </source>
</reference>
<gene>
    <name evidence="11" type="primary">yajC</name>
    <name evidence="11" type="ORF">ACFL2Z_05150</name>
</gene>
<organism evidence="11 12">
    <name type="scientific">Eiseniibacteriota bacterium</name>
    <dbReference type="NCBI Taxonomy" id="2212470"/>
    <lineage>
        <taxon>Bacteria</taxon>
        <taxon>Candidatus Eiseniibacteriota</taxon>
    </lineage>
</organism>
<dbReference type="EMBL" id="JBHPEI010000103">
    <property type="protein sequence ID" value="MFC1800272.1"/>
    <property type="molecule type" value="Genomic_DNA"/>
</dbReference>
<sequence>MLGILNGLAWIGSILGQCNQQAEGGGSPWSGIWMIALIFIIFYFLLIRPQQKKQKEHQKLMESLTKGDKVVTSGGIYGTVIGVKEGIVVLKIAEEVKIEVAKSAVTAVIEKTQA</sequence>
<keyword evidence="6" id="KW-0653">Protein transport</keyword>
<comment type="similarity">
    <text evidence="2">Belongs to the YajC family.</text>
</comment>
<evidence type="ECO:0000256" key="9">
    <source>
        <dbReference type="ARBA" id="ARBA00023136"/>
    </source>
</evidence>
<comment type="subcellular location">
    <subcellularLocation>
        <location evidence="1">Cell membrane</location>
        <topology evidence="1">Single-pass membrane protein</topology>
    </subcellularLocation>
</comment>
<dbReference type="Proteomes" id="UP001594288">
    <property type="component" value="Unassembled WGS sequence"/>
</dbReference>
<name>A0ABV6YQT3_UNCEI</name>
<dbReference type="SMART" id="SM01323">
    <property type="entry name" value="YajC"/>
    <property type="match status" value="1"/>
</dbReference>
<evidence type="ECO:0000256" key="7">
    <source>
        <dbReference type="ARBA" id="ARBA00022989"/>
    </source>
</evidence>
<evidence type="ECO:0000256" key="4">
    <source>
        <dbReference type="ARBA" id="ARBA00022475"/>
    </source>
</evidence>
<protein>
    <submittedName>
        <fullName evidence="11">Preprotein translocase subunit YajC</fullName>
    </submittedName>
</protein>
<evidence type="ECO:0000313" key="11">
    <source>
        <dbReference type="EMBL" id="MFC1800272.1"/>
    </source>
</evidence>
<keyword evidence="3" id="KW-0813">Transport</keyword>
<evidence type="ECO:0000256" key="10">
    <source>
        <dbReference type="SAM" id="Phobius"/>
    </source>
</evidence>
<dbReference type="PRINTS" id="PR01853">
    <property type="entry name" value="YAJCTRNLCASE"/>
</dbReference>
<dbReference type="PANTHER" id="PTHR33909">
    <property type="entry name" value="SEC TRANSLOCON ACCESSORY COMPLEX SUBUNIT YAJC"/>
    <property type="match status" value="1"/>
</dbReference>
<evidence type="ECO:0000256" key="6">
    <source>
        <dbReference type="ARBA" id="ARBA00022927"/>
    </source>
</evidence>
<accession>A0ABV6YQT3</accession>
<evidence type="ECO:0000256" key="2">
    <source>
        <dbReference type="ARBA" id="ARBA00006742"/>
    </source>
</evidence>